<organism evidence="6">
    <name type="scientific">Jonesiaceae bacterium BS-20</name>
    <dbReference type="NCBI Taxonomy" id="3120821"/>
    <lineage>
        <taxon>Bacteria</taxon>
        <taxon>Bacillati</taxon>
        <taxon>Actinomycetota</taxon>
        <taxon>Actinomycetes</taxon>
        <taxon>Micrococcales</taxon>
        <taxon>Jonesiaceae</taxon>
    </lineage>
</organism>
<feature type="domain" description="Fibronectin type-III" evidence="5">
    <location>
        <begin position="1533"/>
        <end position="1623"/>
    </location>
</feature>
<evidence type="ECO:0000256" key="3">
    <source>
        <dbReference type="SAM" id="MobiDB-lite"/>
    </source>
</evidence>
<dbReference type="GO" id="GO:0016798">
    <property type="term" value="F:hydrolase activity, acting on glycosyl bonds"/>
    <property type="evidence" value="ECO:0007669"/>
    <property type="project" value="UniProtKB-KW"/>
</dbReference>
<dbReference type="InterPro" id="IPR036116">
    <property type="entry name" value="FN3_sf"/>
</dbReference>
<keyword evidence="2" id="KW-0119">Carbohydrate metabolism</keyword>
<dbReference type="InterPro" id="IPR003961">
    <property type="entry name" value="FN3_dom"/>
</dbReference>
<reference evidence="6" key="1">
    <citation type="submission" date="2024-02" db="EMBL/GenBank/DDBJ databases">
        <title>Tomenella chthoni gen. nov. sp. nov., a member of the family Jonesiaceae isolated from bat guano.</title>
        <authorList>
            <person name="Miller S.L."/>
            <person name="King J."/>
            <person name="Sankaranarayanan K."/>
            <person name="Lawson P.A."/>
        </authorList>
    </citation>
    <scope>NUCLEOTIDE SEQUENCE</scope>
    <source>
        <strain evidence="6">BS-20</strain>
    </source>
</reference>
<sequence length="2010" mass="215184">MKQIILTRLHALRRDAGQIAPVIVLSAIMALIGISTTAAVYMQIKSTNIAIDDIATVQRTDAAVADGLDRLSAGQSLPVDRANAVVSCQLVQTRPVCFEYWALPNPGNAVDPTKYDLIVNTWADPDRDNRPPSNPRDVRTHKIQLEAASYQTGNGSAPSNIDGKIVYEATPKALFGNAIHGFSSVLLNGPDGTVTGYNSITGANTPSKGIVSTSGWAMYGSDITVGQTTLYGSQDNAGTITPSRCTGDACEDSGITTAGHTYAKATAESVAWMGDLTCTERIEGNWIASEHNGTITANTLCVEGNFIIDMPTVVAAPKSRVVIKGATVIQDSLNTPGQPGSLIVYSQGQTVTFNATAGRDPGLGISAMIFAPRAACTSDPGSNQHVTNYFGSLVCDTVSLGGEWTHAHDEAAVATLTNDVPASANAWTVGPYTKVDGSDKWDSPTDWETNQCPVPAPVSAASHWRLSESAGLLAADSTGRRDATWASSFAGRASTFCGTGAQLTPGGQVSSTQAVHSTSGNVTIEWWGKGTVGTIANTAGVTIDMDSTGHIAVTSGGKKATLPFTVQNATKTHLYTVTVTSDGTTTLHVNGALKATATTAAPAGGPTTIADGTAGVMHNVAVYTRALTQTEISARWAKWNEVAEFDVTNPGTPFTAPTNVTDNNSTGDKLSLHWDAPTGTFPDDSLYTVQSAELRTDPYSDVASVKAPALTLAQQNPEQGDFWYRVCATYNGDTQCSDPVNILTIPEPTTPPVHVASATQKTVTFNWTEVPGSKRYEYRYRIDRGNWSAPTSAATNVTATVTSPTGDTRIDLQMRVLNGPAISNWSPMVTGYVTPSAPAPAVKNVTMTTADIQWAAIPHVTEYTTRHRVNGGQWVTGTTATPDLTLKSLSANQRVELQVQSINPSGVSTWSTTLPVITQPSAPVVRTGTATTTSAPFLWDPIANATKYETQSRINGGNWANTDSTTSTHTTITHEGKPNTLVELRVRTVNPTGTSDWSEVAASTVKPSAPTVEVTDTTATTVTFGWGAIPNAASYEYRYKINASSWSGALTNSSALTRRIDALSNNDSVEFQVRTVNQSGTSDWSTSVHGQAAPLPPEPAFASGSSTGTTFTWNAVPNATGYEYQYKTNTGAWTKPLPVKAGPTQSIDELGPNTKIEFQVRTLNKSGVSTWSSSATGYTLPTAPQLRESGHTDNSVDLAWDHVAYATNYEYRYLTDGQWSDIQTTEEPAVILEGLEQNSTISVEVFTVNAAGTSQNFTALKTHTTPQTPEFVHTESTQDSATFEWEQIPGVTDYQFQFKVNSGEWNPEIQVTDYTKTLTGLNASDQITARVQAVGPWSSSPWSLSSWSQPMTVHTTPSAPVVKLKTMNEAEPTFEWTEVPGATAYEVQYSINNGESAQETAAETTTEFTVQGAQPGQTVLFEVRVITDAGTSDWSATAEVRIPPAAPTVQHDESSSSAAEFSWQNVASAEHYEYQYMIDNGRWTPVTTIETPFLIIDDLQTDQSVRVRVRTVDDQGTISAWSTEVIGYTSPSAPSNLLGDLTNPSTAEFTWDSVPHATGYEVQYLFGDTDTGQWVQATVSEGERTFTVNDLPASQDVNLSVRTVSPGGTSEWSDAVTALTLPDAPVVTVPDTGVSASAIPFEWTHVSDAEWYEYRTSKNDGPWSAPENVELDESITIEDLTEDQKITIEVRAVNAAGPSPWSAPASGYTSPSTPLNLAGFGTPFGTIFEWQPVPHSTHYEVRYLKGGESGDWVESVTPDDIPAFIIPDSVDDESAVQLAVRAISPGGESSWSEVAVTDAIPGVPDLGQPDTESSETSINFTWAPIPGISWYEYQYKINDGDWSPVLMNGTETSVTINELQSNDHVMVQVRAVNEIGSSAWSDPVLRYTAPQTPVGSLVQVTATQAVFTWEPVSSALGYEYQTRTGDEPWSAPVATTEVELVEAGPVEPETLTRFRVRAVGLGGTGAWSEVVRATTTQAEEPEPGPPVVDDPQVWNKLRSEHLYWKPVFTN</sequence>
<evidence type="ECO:0000313" key="6">
    <source>
        <dbReference type="EMBL" id="XBH22893.1"/>
    </source>
</evidence>
<evidence type="ECO:0000259" key="5">
    <source>
        <dbReference type="PROSITE" id="PS50853"/>
    </source>
</evidence>
<keyword evidence="4" id="KW-0472">Membrane</keyword>
<feature type="domain" description="Fibronectin type-III" evidence="5">
    <location>
        <begin position="1265"/>
        <end position="1355"/>
    </location>
</feature>
<keyword evidence="4" id="KW-0812">Transmembrane</keyword>
<dbReference type="InterPro" id="IPR013320">
    <property type="entry name" value="ConA-like_dom_sf"/>
</dbReference>
<feature type="domain" description="Fibronectin type-III" evidence="5">
    <location>
        <begin position="1803"/>
        <end position="1891"/>
    </location>
</feature>
<protein>
    <submittedName>
        <fullName evidence="6">Fibronectin type III domain-containing protein</fullName>
    </submittedName>
</protein>
<feature type="transmembrane region" description="Helical" evidence="4">
    <location>
        <begin position="20"/>
        <end position="42"/>
    </location>
</feature>
<feature type="domain" description="Fibronectin type-III" evidence="5">
    <location>
        <begin position="1446"/>
        <end position="1532"/>
    </location>
</feature>
<dbReference type="GO" id="GO:0000272">
    <property type="term" value="P:polysaccharide catabolic process"/>
    <property type="evidence" value="ECO:0007669"/>
    <property type="project" value="UniProtKB-KW"/>
</dbReference>
<keyword evidence="1" id="KW-0378">Hydrolase</keyword>
<feature type="domain" description="Fibronectin type-III" evidence="5">
    <location>
        <begin position="1892"/>
        <end position="1978"/>
    </location>
</feature>
<name>A0AAU7E088_9MICO</name>
<accession>A0AAU7E088</accession>
<dbReference type="Gene3D" id="2.60.40.10">
    <property type="entry name" value="Immunoglobulins"/>
    <property type="match status" value="13"/>
</dbReference>
<feature type="domain" description="Fibronectin type-III" evidence="5">
    <location>
        <begin position="748"/>
        <end position="837"/>
    </location>
</feature>
<feature type="domain" description="Fibronectin type-III" evidence="5">
    <location>
        <begin position="1093"/>
        <end position="1182"/>
    </location>
</feature>
<feature type="region of interest" description="Disordered" evidence="3">
    <location>
        <begin position="954"/>
        <end position="973"/>
    </location>
</feature>
<dbReference type="InterPro" id="IPR050617">
    <property type="entry name" value="E3_ligase_FN3/SPRY"/>
</dbReference>
<gene>
    <name evidence="6" type="ORF">V5R04_06680</name>
</gene>
<dbReference type="Gene3D" id="2.60.120.200">
    <property type="match status" value="1"/>
</dbReference>
<feature type="domain" description="Fibronectin type-III" evidence="5">
    <location>
        <begin position="1356"/>
        <end position="1445"/>
    </location>
</feature>
<dbReference type="PANTHER" id="PTHR24099">
    <property type="entry name" value="E3 UBIQUITIN-PROTEIN LIGASE TRIM36-RELATED"/>
    <property type="match status" value="1"/>
</dbReference>
<feature type="domain" description="Fibronectin type-III" evidence="5">
    <location>
        <begin position="1713"/>
        <end position="1802"/>
    </location>
</feature>
<dbReference type="EMBL" id="CP146203">
    <property type="protein sequence ID" value="XBH22893.1"/>
    <property type="molecule type" value="Genomic_DNA"/>
</dbReference>
<evidence type="ECO:0000256" key="1">
    <source>
        <dbReference type="ARBA" id="ARBA00023295"/>
    </source>
</evidence>
<dbReference type="CDD" id="cd00063">
    <property type="entry name" value="FN3"/>
    <property type="match status" value="7"/>
</dbReference>
<keyword evidence="1" id="KW-0326">Glycosidase</keyword>
<dbReference type="SMART" id="SM00060">
    <property type="entry name" value="FN3"/>
    <property type="match status" value="15"/>
</dbReference>
<evidence type="ECO:0000256" key="2">
    <source>
        <dbReference type="ARBA" id="ARBA00023326"/>
    </source>
</evidence>
<evidence type="ECO:0000256" key="4">
    <source>
        <dbReference type="SAM" id="Phobius"/>
    </source>
</evidence>
<dbReference type="PANTHER" id="PTHR24099:SF11">
    <property type="entry name" value="FIBRONECTIN TYPE III DOMAIN-CONTAINING 3BA-RELATED"/>
    <property type="match status" value="1"/>
</dbReference>
<dbReference type="InterPro" id="IPR013783">
    <property type="entry name" value="Ig-like_fold"/>
</dbReference>
<proteinExistence type="predicted"/>
<dbReference type="SUPFAM" id="SSF49265">
    <property type="entry name" value="Fibronectin type III"/>
    <property type="match status" value="9"/>
</dbReference>
<dbReference type="SUPFAM" id="SSF49899">
    <property type="entry name" value="Concanavalin A-like lectins/glucanases"/>
    <property type="match status" value="1"/>
</dbReference>
<keyword evidence="2" id="KW-0624">Polysaccharide degradation</keyword>
<feature type="domain" description="Fibronectin type-III" evidence="5">
    <location>
        <begin position="919"/>
        <end position="1008"/>
    </location>
</feature>
<keyword evidence="4" id="KW-1133">Transmembrane helix</keyword>
<feature type="compositionally biased region" description="Low complexity" evidence="3">
    <location>
        <begin position="962"/>
        <end position="971"/>
    </location>
</feature>
<dbReference type="PROSITE" id="PS50853">
    <property type="entry name" value="FN3"/>
    <property type="match status" value="11"/>
</dbReference>
<feature type="domain" description="Fibronectin type-III" evidence="5">
    <location>
        <begin position="1625"/>
        <end position="1712"/>
    </location>
</feature>